<name>A0A443QIU6_9ACAR</name>
<evidence type="ECO:0000256" key="1">
    <source>
        <dbReference type="SAM" id="MobiDB-lite"/>
    </source>
</evidence>
<dbReference type="Gene3D" id="3.30.70.270">
    <property type="match status" value="1"/>
</dbReference>
<dbReference type="SUPFAM" id="SSF56672">
    <property type="entry name" value="DNA/RNA polymerases"/>
    <property type="match status" value="1"/>
</dbReference>
<proteinExistence type="predicted"/>
<dbReference type="GO" id="GO:0006508">
    <property type="term" value="P:proteolysis"/>
    <property type="evidence" value="ECO:0007669"/>
    <property type="project" value="InterPro"/>
</dbReference>
<reference evidence="2 3" key="1">
    <citation type="journal article" date="2018" name="Gigascience">
        <title>Genomes of trombidid mites reveal novel predicted allergens and laterally-transferred genes associated with secondary metabolism.</title>
        <authorList>
            <person name="Dong X."/>
            <person name="Chaisiri K."/>
            <person name="Xia D."/>
            <person name="Armstrong S.D."/>
            <person name="Fang Y."/>
            <person name="Donnelly M.J."/>
            <person name="Kadowaki T."/>
            <person name="McGarry J.W."/>
            <person name="Darby A.C."/>
            <person name="Makepeace B.L."/>
        </authorList>
    </citation>
    <scope>NUCLEOTIDE SEQUENCE [LARGE SCALE GENOMIC DNA]</scope>
    <source>
        <strain evidence="2">UoL-WK</strain>
    </source>
</reference>
<dbReference type="PANTHER" id="PTHR37984">
    <property type="entry name" value="PROTEIN CBG26694"/>
    <property type="match status" value="1"/>
</dbReference>
<dbReference type="InterPro" id="IPR043128">
    <property type="entry name" value="Rev_trsase/Diguanyl_cyclase"/>
</dbReference>
<dbReference type="Proteomes" id="UP000285301">
    <property type="component" value="Unassembled WGS sequence"/>
</dbReference>
<feature type="region of interest" description="Disordered" evidence="1">
    <location>
        <begin position="204"/>
        <end position="271"/>
    </location>
</feature>
<accession>A0A443QIU6</accession>
<dbReference type="PROSITE" id="PS00141">
    <property type="entry name" value="ASP_PROTEASE"/>
    <property type="match status" value="1"/>
</dbReference>
<evidence type="ECO:0000313" key="3">
    <source>
        <dbReference type="Proteomes" id="UP000285301"/>
    </source>
</evidence>
<dbReference type="EMBL" id="NCKU01007032">
    <property type="protein sequence ID" value="RWS02945.1"/>
    <property type="molecule type" value="Genomic_DNA"/>
</dbReference>
<dbReference type="InterPro" id="IPR001969">
    <property type="entry name" value="Aspartic_peptidase_AS"/>
</dbReference>
<organism evidence="2 3">
    <name type="scientific">Dinothrombium tinctorium</name>
    <dbReference type="NCBI Taxonomy" id="1965070"/>
    <lineage>
        <taxon>Eukaryota</taxon>
        <taxon>Metazoa</taxon>
        <taxon>Ecdysozoa</taxon>
        <taxon>Arthropoda</taxon>
        <taxon>Chelicerata</taxon>
        <taxon>Arachnida</taxon>
        <taxon>Acari</taxon>
        <taxon>Acariformes</taxon>
        <taxon>Trombidiformes</taxon>
        <taxon>Prostigmata</taxon>
        <taxon>Anystina</taxon>
        <taxon>Parasitengona</taxon>
        <taxon>Trombidioidea</taxon>
        <taxon>Trombidiidae</taxon>
        <taxon>Dinothrombium</taxon>
    </lineage>
</organism>
<dbReference type="GO" id="GO:0071897">
    <property type="term" value="P:DNA biosynthetic process"/>
    <property type="evidence" value="ECO:0007669"/>
    <property type="project" value="UniProtKB-ARBA"/>
</dbReference>
<dbReference type="STRING" id="1965070.A0A443QIU6"/>
<dbReference type="PANTHER" id="PTHR37984:SF5">
    <property type="entry name" value="PROTEIN NYNRIN-LIKE"/>
    <property type="match status" value="1"/>
</dbReference>
<protein>
    <submittedName>
        <fullName evidence="2">Uncharacterized protein</fullName>
    </submittedName>
</protein>
<gene>
    <name evidence="2" type="ORF">B4U79_10363</name>
</gene>
<dbReference type="OrthoDB" id="10024629at2759"/>
<dbReference type="AlphaFoldDB" id="A0A443QIU6"/>
<dbReference type="InterPro" id="IPR050951">
    <property type="entry name" value="Retrovirus_Pol_polyprotein"/>
</dbReference>
<comment type="caution">
    <text evidence="2">The sequence shown here is derived from an EMBL/GenBank/DDBJ whole genome shotgun (WGS) entry which is preliminary data.</text>
</comment>
<dbReference type="Gene3D" id="3.10.10.10">
    <property type="entry name" value="HIV Type 1 Reverse Transcriptase, subunit A, domain 1"/>
    <property type="match status" value="1"/>
</dbReference>
<keyword evidence="3" id="KW-1185">Reference proteome</keyword>
<dbReference type="CDD" id="cd01647">
    <property type="entry name" value="RT_LTR"/>
    <property type="match status" value="1"/>
</dbReference>
<dbReference type="InterPro" id="IPR043502">
    <property type="entry name" value="DNA/RNA_pol_sf"/>
</dbReference>
<dbReference type="GO" id="GO:0004190">
    <property type="term" value="F:aspartic-type endopeptidase activity"/>
    <property type="evidence" value="ECO:0007669"/>
    <property type="project" value="InterPro"/>
</dbReference>
<sequence length="683" mass="78354">MIGNTGDSEEQTQDEGIRLTTADIKDILTSSNTATRISTFSGLPNQDLLRWIQEFEYAASSNGWTEKTKIARFPFYLDGTARDWFEFYVKDKNLKWNEVIVSLKSMFLPDDYYDFLKTQMLQRFQRNGEPTTQYVCSKQTLCRRLDPVKMCQVKVPDAPARRMEREFNRDSRTSNGRPRCFICKRVGHLPRSCFFNRRQNQRENINFQNEQPEQRRPRPGTIFYDSGSNRMTPQRNGNNSDRTRNTSISPRQSPSRRNFKTSPKQVKFQDENNPEGIFNALADTGAAISVMTVNNIELNICGETQIEIGFLNKEHTWRSLPLKVILTPSTSFQLILWQDFLEAAGAIINCREHSVSFQDPILVNCTKVHSAEKVVIPRRSRTFIRVSVDNKSNADSMIGLITTKTQTYNRMGLILANSVVKLKDGSTSVEVLNSQPFDKEIQPGTILGDFEHLNELDIIEFDKKEFGSEDEVNDSQTSLETNTSINTIETSNKGVKSEEYPVKEGAVNINSKLSKLQKERLTKFIDKYIDVFATRDIPVGKAKASKFKIITGGQPIHRKPYRYSLQQREKINKQRMGISDSTSEKDGSIRICVDLRWVNKVNKSDVYPLPYIEDALSAFEDAIYFTSLDCQDGYFLLELDEKSKEKTAFITQDGKYQYKVSSIRSQKCTSLLPKIYGFGLFWP</sequence>
<evidence type="ECO:0000313" key="2">
    <source>
        <dbReference type="EMBL" id="RWS02945.1"/>
    </source>
</evidence>
<feature type="compositionally biased region" description="Polar residues" evidence="1">
    <location>
        <begin position="226"/>
        <end position="264"/>
    </location>
</feature>